<dbReference type="AlphaFoldDB" id="A0A922HWL0"/>
<protein>
    <submittedName>
        <fullName evidence="1">Uncharacterized protein</fullName>
    </submittedName>
</protein>
<accession>A0A922HWL0</accession>
<proteinExistence type="predicted"/>
<comment type="caution">
    <text evidence="1">The sequence shown here is derived from an EMBL/GenBank/DDBJ whole genome shotgun (WGS) entry which is preliminary data.</text>
</comment>
<name>A0A922HWL0_DERFA</name>
<evidence type="ECO:0000313" key="1">
    <source>
        <dbReference type="EMBL" id="KAH9511799.1"/>
    </source>
</evidence>
<sequence length="107" mass="12161">MLGHNEDDEQEPIDAAVVLQPPQLDEQIDVLFNKKFITNSRWPFIREKLKKLTPLTIGTNNFLTSSIARSILAMARFSVSSTVINTCNLSFKCSQFGLPRFCSSYLY</sequence>
<dbReference type="Proteomes" id="UP000790347">
    <property type="component" value="Unassembled WGS sequence"/>
</dbReference>
<reference evidence="1" key="2">
    <citation type="journal article" date="2022" name="Res Sq">
        <title>Comparative Genomics Reveals Insights into the Divergent Evolution of Astigmatic Mites and Household Pest Adaptations.</title>
        <authorList>
            <person name="Xiong Q."/>
            <person name="Wan A.T.-Y."/>
            <person name="Liu X.-Y."/>
            <person name="Fung C.S.-H."/>
            <person name="Xiao X."/>
            <person name="Malainual N."/>
            <person name="Hou J."/>
            <person name="Wang L."/>
            <person name="Wang M."/>
            <person name="Yang K."/>
            <person name="Cui Y."/>
            <person name="Leung E."/>
            <person name="Nong W."/>
            <person name="Shin S.-K."/>
            <person name="Au S."/>
            <person name="Jeong K.Y."/>
            <person name="Chew F.T."/>
            <person name="Hui J."/>
            <person name="Leung T.F."/>
            <person name="Tungtrongchitr A."/>
            <person name="Zhong N."/>
            <person name="Liu Z."/>
            <person name="Tsui S."/>
        </authorList>
    </citation>
    <scope>NUCLEOTIDE SEQUENCE</scope>
    <source>
        <strain evidence="1">Derf</strain>
        <tissue evidence="1">Whole organism</tissue>
    </source>
</reference>
<evidence type="ECO:0000313" key="2">
    <source>
        <dbReference type="Proteomes" id="UP000790347"/>
    </source>
</evidence>
<gene>
    <name evidence="1" type="ORF">DERF_010226</name>
</gene>
<keyword evidence="2" id="KW-1185">Reference proteome</keyword>
<dbReference type="EMBL" id="ASGP02000004">
    <property type="protein sequence ID" value="KAH9511799.1"/>
    <property type="molecule type" value="Genomic_DNA"/>
</dbReference>
<reference evidence="1" key="1">
    <citation type="submission" date="2013-05" db="EMBL/GenBank/DDBJ databases">
        <authorList>
            <person name="Yim A.K.Y."/>
            <person name="Chan T.F."/>
            <person name="Ji K.M."/>
            <person name="Liu X.Y."/>
            <person name="Zhou J.W."/>
            <person name="Li R.Q."/>
            <person name="Yang K.Y."/>
            <person name="Li J."/>
            <person name="Li M."/>
            <person name="Law P.T.W."/>
            <person name="Wu Y.L."/>
            <person name="Cai Z.L."/>
            <person name="Qin H."/>
            <person name="Bao Y."/>
            <person name="Leung R.K.K."/>
            <person name="Ng P.K.S."/>
            <person name="Zou J."/>
            <person name="Zhong X.J."/>
            <person name="Ran P.X."/>
            <person name="Zhong N.S."/>
            <person name="Liu Z.G."/>
            <person name="Tsui S.K.W."/>
        </authorList>
    </citation>
    <scope>NUCLEOTIDE SEQUENCE</scope>
    <source>
        <strain evidence="1">Derf</strain>
        <tissue evidence="1">Whole organism</tissue>
    </source>
</reference>
<organism evidence="1 2">
    <name type="scientific">Dermatophagoides farinae</name>
    <name type="common">American house dust mite</name>
    <dbReference type="NCBI Taxonomy" id="6954"/>
    <lineage>
        <taxon>Eukaryota</taxon>
        <taxon>Metazoa</taxon>
        <taxon>Ecdysozoa</taxon>
        <taxon>Arthropoda</taxon>
        <taxon>Chelicerata</taxon>
        <taxon>Arachnida</taxon>
        <taxon>Acari</taxon>
        <taxon>Acariformes</taxon>
        <taxon>Sarcoptiformes</taxon>
        <taxon>Astigmata</taxon>
        <taxon>Psoroptidia</taxon>
        <taxon>Analgoidea</taxon>
        <taxon>Pyroglyphidae</taxon>
        <taxon>Dermatophagoidinae</taxon>
        <taxon>Dermatophagoides</taxon>
    </lineage>
</organism>